<dbReference type="GO" id="GO:0016491">
    <property type="term" value="F:oxidoreductase activity"/>
    <property type="evidence" value="ECO:0007669"/>
    <property type="project" value="UniProtKB-KW"/>
</dbReference>
<dbReference type="NCBIfam" id="NF041278">
    <property type="entry name" value="CmcJ_NvfI_EfuI"/>
    <property type="match status" value="1"/>
</dbReference>
<gene>
    <name evidence="3" type="ORF">EJ08DRAFT_700034</name>
</gene>
<accession>A0A9P4TW98</accession>
<dbReference type="Proteomes" id="UP000800235">
    <property type="component" value="Unassembled WGS sequence"/>
</dbReference>
<evidence type="ECO:0000256" key="1">
    <source>
        <dbReference type="ARBA" id="ARBA00023002"/>
    </source>
</evidence>
<keyword evidence="1" id="KW-0560">Oxidoreductase</keyword>
<reference evidence="3" key="1">
    <citation type="journal article" date="2020" name="Stud. Mycol.">
        <title>101 Dothideomycetes genomes: a test case for predicting lifestyles and emergence of pathogens.</title>
        <authorList>
            <person name="Haridas S."/>
            <person name="Albert R."/>
            <person name="Binder M."/>
            <person name="Bloem J."/>
            <person name="Labutti K."/>
            <person name="Salamov A."/>
            <person name="Andreopoulos B."/>
            <person name="Baker S."/>
            <person name="Barry K."/>
            <person name="Bills G."/>
            <person name="Bluhm B."/>
            <person name="Cannon C."/>
            <person name="Castanera R."/>
            <person name="Culley D."/>
            <person name="Daum C."/>
            <person name="Ezra D."/>
            <person name="Gonzalez J."/>
            <person name="Henrissat B."/>
            <person name="Kuo A."/>
            <person name="Liang C."/>
            <person name="Lipzen A."/>
            <person name="Lutzoni F."/>
            <person name="Magnuson J."/>
            <person name="Mondo S."/>
            <person name="Nolan M."/>
            <person name="Ohm R."/>
            <person name="Pangilinan J."/>
            <person name="Park H.-J."/>
            <person name="Ramirez L."/>
            <person name="Alfaro M."/>
            <person name="Sun H."/>
            <person name="Tritt A."/>
            <person name="Yoshinaga Y."/>
            <person name="Zwiers L.-H."/>
            <person name="Turgeon B."/>
            <person name="Goodwin S."/>
            <person name="Spatafora J."/>
            <person name="Crous P."/>
            <person name="Grigoriev I."/>
        </authorList>
    </citation>
    <scope>NUCLEOTIDE SEQUENCE</scope>
    <source>
        <strain evidence="3">CBS 130266</strain>
    </source>
</reference>
<keyword evidence="4" id="KW-1185">Reference proteome</keyword>
<sequence length="282" mass="32552">MQPEATHNDVVTELVFLKRDEKHKTEKPYKLQYDPGKEISRWNCKNEATSDIRVHDIRGHEKDFTLEKQGFAVLKLNTKLAPEDFDDDMKVKKVYYQGLCCLLKDTLGARRVEILEHGIRKRHPEFPISTGDEYEFLQPTSVVHIDFTLDAALDSSKYALKVNNEGYKRIQCVNVWKPLHGPVSDWPLALCDAQTVDMDRDCVATDVVTRTGFTENYQISPHEEHMWYYLSGQLADEVVVFRQTDTDKTYQTGVPHAGFKNTIAISSERCRESVEARALIYY</sequence>
<protein>
    <submittedName>
        <fullName evidence="3">CmcJ-like methyltransferase</fullName>
    </submittedName>
</protein>
<evidence type="ECO:0000313" key="4">
    <source>
        <dbReference type="Proteomes" id="UP000800235"/>
    </source>
</evidence>
<keyword evidence="3" id="KW-0808">Transferase</keyword>
<dbReference type="GO" id="GO:0032259">
    <property type="term" value="P:methylation"/>
    <property type="evidence" value="ECO:0007669"/>
    <property type="project" value="UniProtKB-KW"/>
</dbReference>
<dbReference type="OrthoDB" id="412788at2759"/>
<dbReference type="AlphaFoldDB" id="A0A9P4TW98"/>
<keyword evidence="3" id="KW-0489">Methyltransferase</keyword>
<dbReference type="InterPro" id="IPR044053">
    <property type="entry name" value="AsaB-like"/>
</dbReference>
<dbReference type="PANTHER" id="PTHR34598:SF3">
    <property type="entry name" value="OXIDOREDUCTASE AN1597"/>
    <property type="match status" value="1"/>
</dbReference>
<comment type="similarity">
    <text evidence="2">Belongs to the asaB hydroxylase/desaturase family.</text>
</comment>
<dbReference type="PANTHER" id="PTHR34598">
    <property type="entry name" value="BLL6449 PROTEIN"/>
    <property type="match status" value="1"/>
</dbReference>
<comment type="caution">
    <text evidence="3">The sequence shown here is derived from an EMBL/GenBank/DDBJ whole genome shotgun (WGS) entry which is preliminary data.</text>
</comment>
<evidence type="ECO:0000313" key="3">
    <source>
        <dbReference type="EMBL" id="KAF2426280.1"/>
    </source>
</evidence>
<proteinExistence type="inferred from homology"/>
<name>A0A9P4TW98_9PEZI</name>
<organism evidence="3 4">
    <name type="scientific">Tothia fuscella</name>
    <dbReference type="NCBI Taxonomy" id="1048955"/>
    <lineage>
        <taxon>Eukaryota</taxon>
        <taxon>Fungi</taxon>
        <taxon>Dikarya</taxon>
        <taxon>Ascomycota</taxon>
        <taxon>Pezizomycotina</taxon>
        <taxon>Dothideomycetes</taxon>
        <taxon>Pleosporomycetidae</taxon>
        <taxon>Venturiales</taxon>
        <taxon>Cylindrosympodiaceae</taxon>
        <taxon>Tothia</taxon>
    </lineage>
</organism>
<dbReference type="EMBL" id="MU007065">
    <property type="protein sequence ID" value="KAF2426280.1"/>
    <property type="molecule type" value="Genomic_DNA"/>
</dbReference>
<dbReference type="GO" id="GO:0008168">
    <property type="term" value="F:methyltransferase activity"/>
    <property type="evidence" value="ECO:0007669"/>
    <property type="project" value="UniProtKB-KW"/>
</dbReference>
<evidence type="ECO:0000256" key="2">
    <source>
        <dbReference type="ARBA" id="ARBA00023604"/>
    </source>
</evidence>